<dbReference type="InterPro" id="IPR002401">
    <property type="entry name" value="Cyt_P450_E_grp-I"/>
</dbReference>
<dbReference type="PANTHER" id="PTHR46300">
    <property type="entry name" value="P450, PUTATIVE (EUROFUNG)-RELATED-RELATED"/>
    <property type="match status" value="1"/>
</dbReference>
<keyword evidence="5 9" id="KW-0479">Metal-binding</keyword>
<keyword evidence="13" id="KW-1185">Reference proteome</keyword>
<evidence type="ECO:0000256" key="8">
    <source>
        <dbReference type="ARBA" id="ARBA00023033"/>
    </source>
</evidence>
<keyword evidence="4 9" id="KW-0349">Heme</keyword>
<evidence type="ECO:0000256" key="4">
    <source>
        <dbReference type="ARBA" id="ARBA00022617"/>
    </source>
</evidence>
<dbReference type="CDD" id="cd11065">
    <property type="entry name" value="CYP64-like"/>
    <property type="match status" value="1"/>
</dbReference>
<feature type="binding site" description="axial binding residue" evidence="9">
    <location>
        <position position="450"/>
    </location>
    <ligand>
        <name>heme</name>
        <dbReference type="ChEBI" id="CHEBI:30413"/>
    </ligand>
    <ligandPart>
        <name>Fe</name>
        <dbReference type="ChEBI" id="CHEBI:18248"/>
    </ligandPart>
</feature>
<dbReference type="Proteomes" id="UP000559256">
    <property type="component" value="Unassembled WGS sequence"/>
</dbReference>
<evidence type="ECO:0000256" key="3">
    <source>
        <dbReference type="ARBA" id="ARBA00010617"/>
    </source>
</evidence>
<name>A0A8H5GST6_9AGAR</name>
<evidence type="ECO:0000313" key="12">
    <source>
        <dbReference type="EMBL" id="KAF5370376.1"/>
    </source>
</evidence>
<evidence type="ECO:0000256" key="6">
    <source>
        <dbReference type="ARBA" id="ARBA00023002"/>
    </source>
</evidence>
<keyword evidence="11" id="KW-0472">Membrane</keyword>
<dbReference type="EMBL" id="JAACJM010000011">
    <property type="protein sequence ID" value="KAF5370376.1"/>
    <property type="molecule type" value="Genomic_DNA"/>
</dbReference>
<protein>
    <recommendedName>
        <fullName evidence="14">Cytochrome P450</fullName>
    </recommendedName>
</protein>
<reference evidence="12 13" key="1">
    <citation type="journal article" date="2020" name="ISME J.">
        <title>Uncovering the hidden diversity of litter-decomposition mechanisms in mushroom-forming fungi.</title>
        <authorList>
            <person name="Floudas D."/>
            <person name="Bentzer J."/>
            <person name="Ahren D."/>
            <person name="Johansson T."/>
            <person name="Persson P."/>
            <person name="Tunlid A."/>
        </authorList>
    </citation>
    <scope>NUCLEOTIDE SEQUENCE [LARGE SCALE GENOMIC DNA]</scope>
    <source>
        <strain evidence="12 13">CBS 291.85</strain>
    </source>
</reference>
<dbReference type="PROSITE" id="PS00086">
    <property type="entry name" value="CYTOCHROME_P450"/>
    <property type="match status" value="1"/>
</dbReference>
<keyword evidence="7 9" id="KW-0408">Iron</keyword>
<dbReference type="PRINTS" id="PR00463">
    <property type="entry name" value="EP450I"/>
</dbReference>
<dbReference type="Gene3D" id="1.10.630.10">
    <property type="entry name" value="Cytochrome P450"/>
    <property type="match status" value="1"/>
</dbReference>
<evidence type="ECO:0000256" key="1">
    <source>
        <dbReference type="ARBA" id="ARBA00001971"/>
    </source>
</evidence>
<comment type="cofactor">
    <cofactor evidence="1 9">
        <name>heme</name>
        <dbReference type="ChEBI" id="CHEBI:30413"/>
    </cofactor>
</comment>
<sequence length="520" mass="58631">MVRTHFLRTMSNIFYDPILLAASFAALAVSFVGFQQIKWRQRTRGYPLPPNGLSTLPFIGNLHHLSPKSPWLKLTEFKNHFGSDLLYFHGLGNSVVVLNTMEAITDLFDKRGNTYSHRPVFTVVGELMALGQSMPLLPYGTEWRAHRKLAHVALNQNAVKVYHSAQEDLAVLLSKALVDKPENFFSHVRLAAQRIVMTVTYGLPVETADNEYITKAEETMEMIGKATVPGAYLADILPFLKHLPSWIPFQREAAEGKEMIDSFVTKPYEHVKREMNTNNAKPSLTRHLLSIDQEEMENYEHRVKWTTGAMYGAGGETTYSTVLIFMMLMAMHPDIQTRIQAEVDAVVGCDRLPVISDRSDMPYVAAVIKEVMRWHPVLPMSIARQTAKDDVYNGYFIPAGTTVIPNVWAVSLEPCAKYDPKSFNPDRFLDPEAKVTDPTTYAFGFGRRICPGKFLAENSLFVLISNIAYAFNISPPVNGIVEPKFGENLVSYPEPFDIQIKPRSKQKVDLINARVQQCVV</sequence>
<feature type="transmembrane region" description="Helical" evidence="11">
    <location>
        <begin position="12"/>
        <end position="34"/>
    </location>
</feature>
<dbReference type="PANTHER" id="PTHR46300:SF7">
    <property type="entry name" value="P450, PUTATIVE (EUROFUNG)-RELATED"/>
    <property type="match status" value="1"/>
</dbReference>
<keyword evidence="8 10" id="KW-0503">Monooxygenase</keyword>
<gene>
    <name evidence="12" type="ORF">D9758_006898</name>
</gene>
<dbReference type="GO" id="GO:0004497">
    <property type="term" value="F:monooxygenase activity"/>
    <property type="evidence" value="ECO:0007669"/>
    <property type="project" value="UniProtKB-KW"/>
</dbReference>
<organism evidence="12 13">
    <name type="scientific">Tetrapyrgos nigripes</name>
    <dbReference type="NCBI Taxonomy" id="182062"/>
    <lineage>
        <taxon>Eukaryota</taxon>
        <taxon>Fungi</taxon>
        <taxon>Dikarya</taxon>
        <taxon>Basidiomycota</taxon>
        <taxon>Agaricomycotina</taxon>
        <taxon>Agaricomycetes</taxon>
        <taxon>Agaricomycetidae</taxon>
        <taxon>Agaricales</taxon>
        <taxon>Marasmiineae</taxon>
        <taxon>Marasmiaceae</taxon>
        <taxon>Tetrapyrgos</taxon>
    </lineage>
</organism>
<accession>A0A8H5GST6</accession>
<dbReference type="GO" id="GO:0005506">
    <property type="term" value="F:iron ion binding"/>
    <property type="evidence" value="ECO:0007669"/>
    <property type="project" value="InterPro"/>
</dbReference>
<comment type="similarity">
    <text evidence="3 10">Belongs to the cytochrome P450 family.</text>
</comment>
<evidence type="ECO:0008006" key="14">
    <source>
        <dbReference type="Google" id="ProtNLM"/>
    </source>
</evidence>
<dbReference type="OrthoDB" id="2789670at2759"/>
<keyword evidence="11" id="KW-1133">Transmembrane helix</keyword>
<evidence type="ECO:0000256" key="7">
    <source>
        <dbReference type="ARBA" id="ARBA00023004"/>
    </source>
</evidence>
<evidence type="ECO:0000256" key="9">
    <source>
        <dbReference type="PIRSR" id="PIRSR602401-1"/>
    </source>
</evidence>
<dbReference type="GO" id="GO:0020037">
    <property type="term" value="F:heme binding"/>
    <property type="evidence" value="ECO:0007669"/>
    <property type="project" value="InterPro"/>
</dbReference>
<dbReference type="InterPro" id="IPR036396">
    <property type="entry name" value="Cyt_P450_sf"/>
</dbReference>
<comment type="pathway">
    <text evidence="2">Secondary metabolite biosynthesis.</text>
</comment>
<evidence type="ECO:0000256" key="5">
    <source>
        <dbReference type="ARBA" id="ARBA00022723"/>
    </source>
</evidence>
<evidence type="ECO:0000256" key="10">
    <source>
        <dbReference type="RuleBase" id="RU000461"/>
    </source>
</evidence>
<dbReference type="Pfam" id="PF00067">
    <property type="entry name" value="p450"/>
    <property type="match status" value="1"/>
</dbReference>
<dbReference type="InterPro" id="IPR017972">
    <property type="entry name" value="Cyt_P450_CS"/>
</dbReference>
<dbReference type="PRINTS" id="PR00385">
    <property type="entry name" value="P450"/>
</dbReference>
<evidence type="ECO:0000256" key="11">
    <source>
        <dbReference type="SAM" id="Phobius"/>
    </source>
</evidence>
<dbReference type="GO" id="GO:0016705">
    <property type="term" value="F:oxidoreductase activity, acting on paired donors, with incorporation or reduction of molecular oxygen"/>
    <property type="evidence" value="ECO:0007669"/>
    <property type="project" value="InterPro"/>
</dbReference>
<comment type="caution">
    <text evidence="12">The sequence shown here is derived from an EMBL/GenBank/DDBJ whole genome shotgun (WGS) entry which is preliminary data.</text>
</comment>
<evidence type="ECO:0000256" key="2">
    <source>
        <dbReference type="ARBA" id="ARBA00005179"/>
    </source>
</evidence>
<keyword evidence="11" id="KW-0812">Transmembrane</keyword>
<dbReference type="InterPro" id="IPR050364">
    <property type="entry name" value="Cytochrome_P450_fung"/>
</dbReference>
<keyword evidence="6 10" id="KW-0560">Oxidoreductase</keyword>
<dbReference type="InterPro" id="IPR001128">
    <property type="entry name" value="Cyt_P450"/>
</dbReference>
<dbReference type="AlphaFoldDB" id="A0A8H5GST6"/>
<proteinExistence type="inferred from homology"/>
<evidence type="ECO:0000313" key="13">
    <source>
        <dbReference type="Proteomes" id="UP000559256"/>
    </source>
</evidence>
<dbReference type="SUPFAM" id="SSF48264">
    <property type="entry name" value="Cytochrome P450"/>
    <property type="match status" value="1"/>
</dbReference>